<dbReference type="EC" id="2.7.7.13" evidence="2"/>
<dbReference type="Pfam" id="PF00483">
    <property type="entry name" value="NTP_transferase"/>
    <property type="match status" value="1"/>
</dbReference>
<evidence type="ECO:0000313" key="10">
    <source>
        <dbReference type="EMBL" id="AFZ69521.1"/>
    </source>
</evidence>
<dbReference type="SUPFAM" id="SSF53448">
    <property type="entry name" value="Nucleotide-diphospho-sugar transferases"/>
    <property type="match status" value="1"/>
</dbReference>
<comment type="catalytic activity">
    <reaction evidence="7">
        <text>alpha-D-mannose 1-phosphate + GTP + H(+) = GDP-alpha-D-mannose + diphosphate</text>
        <dbReference type="Rhea" id="RHEA:15229"/>
        <dbReference type="ChEBI" id="CHEBI:15378"/>
        <dbReference type="ChEBI" id="CHEBI:33019"/>
        <dbReference type="ChEBI" id="CHEBI:37565"/>
        <dbReference type="ChEBI" id="CHEBI:57527"/>
        <dbReference type="ChEBI" id="CHEBI:58409"/>
        <dbReference type="EC" id="2.7.7.13"/>
    </reaction>
</comment>
<feature type="domain" description="MannoseP isomerase/GMP-like beta-helix" evidence="9">
    <location>
        <begin position="291"/>
        <end position="347"/>
    </location>
</feature>
<dbReference type="Proteomes" id="UP000010467">
    <property type="component" value="Plasmid pDEIPE01"/>
</dbReference>
<evidence type="ECO:0000256" key="4">
    <source>
        <dbReference type="ARBA" id="ARBA00022695"/>
    </source>
</evidence>
<keyword evidence="11" id="KW-1185">Reference proteome</keyword>
<sequence length="357" mass="39884">MSPVFYPVILAGGSGERFWPLSRRAKPKQFLTLDTSGESLLQATARRLSGINGSLDNLYVITSGEYRSQVLDQLPDLSIENLIVEPVARDTAPAVLYAALRIAQHDPNGVMGVFPADHRITDTQGFHRVIERARHAAEMYDSLVTLGITPTFPSTGYGYIENGDRVEDGEFPINTVTCFREKPDRGTAEEFLQQGHYCWNSGMFVWKVDSILNAYRELQPPMYQALSEALQSRGKVREVFPALEKISIDYAILERAKNVQIIPANFGWDDLGDWNALERLLRGVGSNVAVGRHVGLDTDGAILYTTNSDDLIATIGLEDVVVIRTPDITLVVRKDRTQDIKQVVKRLKEHPELVRFA</sequence>
<dbReference type="InterPro" id="IPR051161">
    <property type="entry name" value="Mannose-6P_isomerase_type2"/>
</dbReference>
<dbReference type="EMBL" id="CP003383">
    <property type="protein sequence ID" value="AFZ69521.1"/>
    <property type="molecule type" value="Genomic_DNA"/>
</dbReference>
<geneLocation type="plasmid" evidence="10 11">
    <name>pDEIPE01</name>
</geneLocation>
<dbReference type="HOGENOM" id="CLU_035527_0_1_0"/>
<evidence type="ECO:0000256" key="1">
    <source>
        <dbReference type="ARBA" id="ARBA00006115"/>
    </source>
</evidence>
<keyword evidence="5" id="KW-0547">Nucleotide-binding</keyword>
<dbReference type="InterPro" id="IPR054566">
    <property type="entry name" value="ManC/GMP-like_b-helix"/>
</dbReference>
<dbReference type="RefSeq" id="WP_015231422.1">
    <property type="nucleotide sequence ID" value="NC_019789.1"/>
</dbReference>
<dbReference type="GO" id="GO:0005525">
    <property type="term" value="F:GTP binding"/>
    <property type="evidence" value="ECO:0007669"/>
    <property type="project" value="UniProtKB-KW"/>
</dbReference>
<dbReference type="GO" id="GO:0009298">
    <property type="term" value="P:GDP-mannose biosynthetic process"/>
    <property type="evidence" value="ECO:0007669"/>
    <property type="project" value="TreeGrafter"/>
</dbReference>
<dbReference type="PATRIC" id="fig|937777.3.peg.4180"/>
<keyword evidence="6" id="KW-0342">GTP-binding</keyword>
<dbReference type="PANTHER" id="PTHR46390">
    <property type="entry name" value="MANNOSE-1-PHOSPHATE GUANYLYLTRANSFERASE"/>
    <property type="match status" value="1"/>
</dbReference>
<dbReference type="GO" id="GO:0004475">
    <property type="term" value="F:mannose-1-phosphate guanylyltransferase (GTP) activity"/>
    <property type="evidence" value="ECO:0007669"/>
    <property type="project" value="UniProtKB-EC"/>
</dbReference>
<dbReference type="InterPro" id="IPR029044">
    <property type="entry name" value="Nucleotide-diphossugar_trans"/>
</dbReference>
<evidence type="ECO:0000256" key="7">
    <source>
        <dbReference type="ARBA" id="ARBA00047343"/>
    </source>
</evidence>
<keyword evidence="4 10" id="KW-0548">Nucleotidyltransferase</keyword>
<dbReference type="PANTHER" id="PTHR46390:SF1">
    <property type="entry name" value="MANNOSE-1-PHOSPHATE GUANYLYLTRANSFERASE"/>
    <property type="match status" value="1"/>
</dbReference>
<dbReference type="SUPFAM" id="SSF159283">
    <property type="entry name" value="Guanosine diphospho-D-mannose pyrophosphorylase/mannose-6-phosphate isomerase linker domain"/>
    <property type="match status" value="1"/>
</dbReference>
<evidence type="ECO:0000256" key="6">
    <source>
        <dbReference type="ARBA" id="ARBA00023134"/>
    </source>
</evidence>
<dbReference type="KEGG" id="dpd:Deipe_4154"/>
<dbReference type="OrthoDB" id="9806359at2"/>
<evidence type="ECO:0000259" key="8">
    <source>
        <dbReference type="Pfam" id="PF00483"/>
    </source>
</evidence>
<keyword evidence="3 10" id="KW-0808">Transferase</keyword>
<dbReference type="InterPro" id="IPR049577">
    <property type="entry name" value="GMPP_N"/>
</dbReference>
<keyword evidence="10" id="KW-0614">Plasmid</keyword>
<evidence type="ECO:0000313" key="11">
    <source>
        <dbReference type="Proteomes" id="UP000010467"/>
    </source>
</evidence>
<dbReference type="CDD" id="cd02509">
    <property type="entry name" value="GDP-M1P_Guanylyltransferase"/>
    <property type="match status" value="1"/>
</dbReference>
<evidence type="ECO:0000259" key="9">
    <source>
        <dbReference type="Pfam" id="PF22640"/>
    </source>
</evidence>
<dbReference type="InterPro" id="IPR005835">
    <property type="entry name" value="NTP_transferase_dom"/>
</dbReference>
<feature type="domain" description="Nucleotidyl transferase" evidence="8">
    <location>
        <begin position="7"/>
        <end position="279"/>
    </location>
</feature>
<dbReference type="FunFam" id="3.90.550.10:FF:000046">
    <property type="entry name" value="Mannose-1-phosphate guanylyltransferase (GDP)"/>
    <property type="match status" value="1"/>
</dbReference>
<name>L0A6Q0_DEIPD</name>
<accession>L0A6Q0</accession>
<dbReference type="Gene3D" id="3.90.550.10">
    <property type="entry name" value="Spore Coat Polysaccharide Biosynthesis Protein SpsA, Chain A"/>
    <property type="match status" value="1"/>
</dbReference>
<gene>
    <name evidence="10" type="ordered locus">Deipe_4154</name>
</gene>
<evidence type="ECO:0000256" key="2">
    <source>
        <dbReference type="ARBA" id="ARBA00012387"/>
    </source>
</evidence>
<reference evidence="11" key="1">
    <citation type="submission" date="2012-03" db="EMBL/GenBank/DDBJ databases">
        <title>Complete sequence of plasmid 1 of Deinococcus peraridilitoris DSM 19664.</title>
        <authorList>
            <person name="Lucas S."/>
            <person name="Copeland A."/>
            <person name="Lapidus A."/>
            <person name="Glavina del Rio T."/>
            <person name="Dalin E."/>
            <person name="Tice H."/>
            <person name="Bruce D."/>
            <person name="Goodwin L."/>
            <person name="Pitluck S."/>
            <person name="Peters L."/>
            <person name="Mikhailova N."/>
            <person name="Lu M."/>
            <person name="Kyrpides N."/>
            <person name="Mavromatis K."/>
            <person name="Ivanova N."/>
            <person name="Brettin T."/>
            <person name="Detter J.C."/>
            <person name="Han C."/>
            <person name="Larimer F."/>
            <person name="Land M."/>
            <person name="Hauser L."/>
            <person name="Markowitz V."/>
            <person name="Cheng J.-F."/>
            <person name="Hugenholtz P."/>
            <person name="Woyke T."/>
            <person name="Wu D."/>
            <person name="Pukall R."/>
            <person name="Steenblock K."/>
            <person name="Brambilla E."/>
            <person name="Klenk H.-P."/>
            <person name="Eisen J.A."/>
        </authorList>
    </citation>
    <scope>NUCLEOTIDE SEQUENCE [LARGE SCALE GENOMIC DNA]</scope>
    <source>
        <strain evidence="11">DSM 19664 / LMG 22246 / CIP 109416 / KR-200</strain>
        <plasmid evidence="11">Plasmid pDEIPE01</plasmid>
    </source>
</reference>
<dbReference type="AlphaFoldDB" id="L0A6Q0"/>
<evidence type="ECO:0000256" key="3">
    <source>
        <dbReference type="ARBA" id="ARBA00022679"/>
    </source>
</evidence>
<comment type="similarity">
    <text evidence="1">Belongs to the mannose-6-phosphate isomerase type 2 family.</text>
</comment>
<proteinExistence type="inferred from homology"/>
<organism evidence="10 11">
    <name type="scientific">Deinococcus peraridilitoris (strain DSM 19664 / LMG 22246 / CIP 109416 / KR-200)</name>
    <dbReference type="NCBI Taxonomy" id="937777"/>
    <lineage>
        <taxon>Bacteria</taxon>
        <taxon>Thermotogati</taxon>
        <taxon>Deinococcota</taxon>
        <taxon>Deinococci</taxon>
        <taxon>Deinococcales</taxon>
        <taxon>Deinococcaceae</taxon>
        <taxon>Deinococcus</taxon>
    </lineage>
</organism>
<dbReference type="Pfam" id="PF22640">
    <property type="entry name" value="ManC_GMP_beta-helix"/>
    <property type="match status" value="1"/>
</dbReference>
<evidence type="ECO:0000256" key="5">
    <source>
        <dbReference type="ARBA" id="ARBA00022741"/>
    </source>
</evidence>
<protein>
    <recommendedName>
        <fullName evidence="2">mannose-1-phosphate guanylyltransferase</fullName>
        <ecNumber evidence="2">2.7.7.13</ecNumber>
    </recommendedName>
</protein>